<comment type="similarity">
    <text evidence="2">Belongs to the UPF0173 family.</text>
</comment>
<keyword evidence="5" id="KW-1185">Reference proteome</keyword>
<evidence type="ECO:0000259" key="3">
    <source>
        <dbReference type="SMART" id="SM00849"/>
    </source>
</evidence>
<evidence type="ECO:0000256" key="2">
    <source>
        <dbReference type="HAMAP-Rule" id="MF_00457"/>
    </source>
</evidence>
<evidence type="ECO:0000313" key="4">
    <source>
        <dbReference type="EMBL" id="TDL98578.1"/>
    </source>
</evidence>
<feature type="domain" description="Metallo-beta-lactamase" evidence="3">
    <location>
        <begin position="7"/>
        <end position="194"/>
    </location>
</feature>
<dbReference type="InterPro" id="IPR050114">
    <property type="entry name" value="UPF0173_UPF0282_UlaG_hydrolase"/>
</dbReference>
<dbReference type="PANTHER" id="PTHR43546">
    <property type="entry name" value="UPF0173 METAL-DEPENDENT HYDROLASE MJ1163-RELATED"/>
    <property type="match status" value="1"/>
</dbReference>
<dbReference type="OrthoDB" id="9789133at2"/>
<name>A0A4R6BFL6_9STAP</name>
<dbReference type="Gene3D" id="3.60.15.10">
    <property type="entry name" value="Ribonuclease Z/Hydroxyacylglutathione hydrolase-like"/>
    <property type="match status" value="1"/>
</dbReference>
<dbReference type="SMART" id="SM00849">
    <property type="entry name" value="Lactamase_B"/>
    <property type="match status" value="1"/>
</dbReference>
<dbReference type="EMBL" id="SCWA01000003">
    <property type="protein sequence ID" value="TDL98578.1"/>
    <property type="molecule type" value="Genomic_DNA"/>
</dbReference>
<sequence>MEVTFHGQSCISFEANDKKVIVDPFITGNPLSDLNVEEVEADFIVLTHGHGDHLGDTIALAKRTGALVIALPELIDYLATKGVENGHPMNIGGNRAFDFGQVKFVQAFHSNSYTEEDGSIVYLGMPCGLIFTLGEKVIYHAGDTGLFSDMKLIADRHPVNLCFIPIGDNFTMGIDDASYAINHFIKPDITVPIHYDTFDLIKQDPEVFKSKVDGKVEIIQPGESVTL</sequence>
<accession>A0A4R6BFL6</accession>
<evidence type="ECO:0000313" key="5">
    <source>
        <dbReference type="Proteomes" id="UP000295310"/>
    </source>
</evidence>
<reference evidence="4 5" key="1">
    <citation type="submission" date="2019-01" db="EMBL/GenBank/DDBJ databases">
        <title>Draft genome sequences of the type strains of six Macrococcus species.</title>
        <authorList>
            <person name="Mazhar S."/>
            <person name="Altermann E."/>
            <person name="Hill C."/>
            <person name="Mcauliffe O."/>
        </authorList>
    </citation>
    <scope>NUCLEOTIDE SEQUENCE [LARGE SCALE GENOMIC DNA]</scope>
    <source>
        <strain evidence="4 5">CCM4811</strain>
    </source>
</reference>
<dbReference type="InterPro" id="IPR036866">
    <property type="entry name" value="RibonucZ/Hydroxyglut_hydro"/>
</dbReference>
<evidence type="ECO:0000256" key="1">
    <source>
        <dbReference type="ARBA" id="ARBA00022801"/>
    </source>
</evidence>
<dbReference type="AlphaFoldDB" id="A0A4R6BFL6"/>
<dbReference type="GO" id="GO:0016787">
    <property type="term" value="F:hydrolase activity"/>
    <property type="evidence" value="ECO:0007669"/>
    <property type="project" value="UniProtKB-UniRule"/>
</dbReference>
<proteinExistence type="inferred from homology"/>
<dbReference type="Proteomes" id="UP000295310">
    <property type="component" value="Unassembled WGS sequence"/>
</dbReference>
<keyword evidence="1 2" id="KW-0378">Hydrolase</keyword>
<dbReference type="InterPro" id="IPR022877">
    <property type="entry name" value="UPF0173"/>
</dbReference>
<dbReference type="InterPro" id="IPR001279">
    <property type="entry name" value="Metallo-B-lactamas"/>
</dbReference>
<gene>
    <name evidence="4" type="ORF">ERX27_02040</name>
</gene>
<dbReference type="HAMAP" id="MF_00457">
    <property type="entry name" value="UPF0173"/>
    <property type="match status" value="1"/>
</dbReference>
<dbReference type="PANTHER" id="PTHR43546:SF3">
    <property type="entry name" value="UPF0173 METAL-DEPENDENT HYDROLASE MJ1163"/>
    <property type="match status" value="1"/>
</dbReference>
<dbReference type="RefSeq" id="WP_133431171.1">
    <property type="nucleotide sequence ID" value="NZ_CP092172.1"/>
</dbReference>
<protein>
    <recommendedName>
        <fullName evidence="2">UPF0173 metal-dependent hydrolase ERX27_02040</fullName>
    </recommendedName>
</protein>
<dbReference type="Pfam" id="PF12706">
    <property type="entry name" value="Lactamase_B_2"/>
    <property type="match status" value="1"/>
</dbReference>
<organism evidence="4 5">
    <name type="scientific">Macrococcus brunensis</name>
    <dbReference type="NCBI Taxonomy" id="198483"/>
    <lineage>
        <taxon>Bacteria</taxon>
        <taxon>Bacillati</taxon>
        <taxon>Bacillota</taxon>
        <taxon>Bacilli</taxon>
        <taxon>Bacillales</taxon>
        <taxon>Staphylococcaceae</taxon>
        <taxon>Macrococcus</taxon>
    </lineage>
</organism>
<dbReference type="SUPFAM" id="SSF56281">
    <property type="entry name" value="Metallo-hydrolase/oxidoreductase"/>
    <property type="match status" value="1"/>
</dbReference>
<dbReference type="NCBIfam" id="NF001911">
    <property type="entry name" value="PRK00685.1"/>
    <property type="match status" value="1"/>
</dbReference>
<comment type="caution">
    <text evidence="4">The sequence shown here is derived from an EMBL/GenBank/DDBJ whole genome shotgun (WGS) entry which is preliminary data.</text>
</comment>